<evidence type="ECO:0000256" key="7">
    <source>
        <dbReference type="ARBA" id="ARBA00023065"/>
    </source>
</evidence>
<feature type="transmembrane region" description="Helical" evidence="10">
    <location>
        <begin position="164"/>
        <end position="184"/>
    </location>
</feature>
<keyword evidence="2" id="KW-0813">Transport</keyword>
<evidence type="ECO:0000256" key="1">
    <source>
        <dbReference type="ARBA" id="ARBA00004651"/>
    </source>
</evidence>
<dbReference type="NCBIfam" id="TIGR00797">
    <property type="entry name" value="matE"/>
    <property type="match status" value="1"/>
</dbReference>
<feature type="transmembrane region" description="Helical" evidence="10">
    <location>
        <begin position="325"/>
        <end position="345"/>
    </location>
</feature>
<evidence type="ECO:0000313" key="12">
    <source>
        <dbReference type="Proteomes" id="UP000829708"/>
    </source>
</evidence>
<keyword evidence="7" id="KW-0406">Ion transport</keyword>
<feature type="transmembrane region" description="Helical" evidence="10">
    <location>
        <begin position="196"/>
        <end position="218"/>
    </location>
</feature>
<evidence type="ECO:0000256" key="8">
    <source>
        <dbReference type="ARBA" id="ARBA00023136"/>
    </source>
</evidence>
<protein>
    <recommendedName>
        <fullName evidence="9">Multidrug-efflux transporter</fullName>
    </recommendedName>
</protein>
<dbReference type="EMBL" id="CP094929">
    <property type="protein sequence ID" value="UOM52346.1"/>
    <property type="molecule type" value="Genomic_DNA"/>
</dbReference>
<keyword evidence="4" id="KW-1003">Cell membrane</keyword>
<feature type="transmembrane region" description="Helical" evidence="10">
    <location>
        <begin position="365"/>
        <end position="385"/>
    </location>
</feature>
<dbReference type="InterPro" id="IPR002528">
    <property type="entry name" value="MATE_fam"/>
</dbReference>
<evidence type="ECO:0000313" key="11">
    <source>
        <dbReference type="EMBL" id="UOM52346.1"/>
    </source>
</evidence>
<evidence type="ECO:0000256" key="2">
    <source>
        <dbReference type="ARBA" id="ARBA00022448"/>
    </source>
</evidence>
<accession>A0ABY4DDZ5</accession>
<evidence type="ECO:0000256" key="6">
    <source>
        <dbReference type="ARBA" id="ARBA00022989"/>
    </source>
</evidence>
<evidence type="ECO:0000256" key="9">
    <source>
        <dbReference type="ARBA" id="ARBA00031636"/>
    </source>
</evidence>
<sequence length="450" mass="49418">MLSQYKTMNRQIRAMSLPTMYGMLFTALYDMVDMFWIGMLDKEAVAAITIYLTLFLALEILNEVVGTSSVSLLSRSWGSGDIDLTRTIGEQTFVFKALLGSLGAIVLILVLPHFYRLYTDDAKVLSHGLQYGYLRSVFVPVFFSSYTVNTILRSTGDAKTPMRLLLASAVLNMVLDPIFMFSTIPATSLKGLGWGMFGAAVATCISYSFAFIAGFWYLQSGKAPLTIRVKGLLHLDWTIDKKLLTIGLPSGINMLLRSLITIIFLKLVALYGTVAIAALGIANRIYQFCGMPSNGLSMGSGILVGQRLGAKQFKEAHDVTLLSSVNGLIFSLPFILLLLLAPNQLLSLFLGGSSVSSEAASLLRIYGLCLIFMSISGGLGSAFFGSGHTRPILYTSLISGWLVQLPYALLVVLVLKLPLPWLWAAYLTGDFLECLLRYRYFLLGGWKQER</sequence>
<gene>
    <name evidence="11" type="ORF">MUG09_06135</name>
</gene>
<dbReference type="InterPro" id="IPR050222">
    <property type="entry name" value="MATE_MdtK"/>
</dbReference>
<dbReference type="InterPro" id="IPR048279">
    <property type="entry name" value="MdtK-like"/>
</dbReference>
<dbReference type="PIRSF" id="PIRSF006603">
    <property type="entry name" value="DinF"/>
    <property type="match status" value="1"/>
</dbReference>
<organism evidence="11 12">
    <name type="scientific">Sphaerochaeta associata</name>
    <dbReference type="NCBI Taxonomy" id="1129264"/>
    <lineage>
        <taxon>Bacteria</taxon>
        <taxon>Pseudomonadati</taxon>
        <taxon>Spirochaetota</taxon>
        <taxon>Spirochaetia</taxon>
        <taxon>Spirochaetales</taxon>
        <taxon>Sphaerochaetaceae</taxon>
        <taxon>Sphaerochaeta</taxon>
    </lineage>
</organism>
<name>A0ABY4DDZ5_9SPIR</name>
<dbReference type="CDD" id="cd13137">
    <property type="entry name" value="MATE_NorM_like"/>
    <property type="match status" value="1"/>
</dbReference>
<keyword evidence="6 10" id="KW-1133">Transmembrane helix</keyword>
<evidence type="ECO:0000256" key="3">
    <source>
        <dbReference type="ARBA" id="ARBA00022449"/>
    </source>
</evidence>
<proteinExistence type="predicted"/>
<feature type="transmembrane region" description="Helical" evidence="10">
    <location>
        <begin position="259"/>
        <end position="279"/>
    </location>
</feature>
<evidence type="ECO:0000256" key="4">
    <source>
        <dbReference type="ARBA" id="ARBA00022475"/>
    </source>
</evidence>
<comment type="subcellular location">
    <subcellularLocation>
        <location evidence="1">Cell membrane</location>
        <topology evidence="1">Multi-pass membrane protein</topology>
    </subcellularLocation>
</comment>
<reference evidence="12" key="1">
    <citation type="journal article" date="2024" name="J Bioinform Genom">
        <title>Complete genome sequence of the type strain bacterium Sphaerochaeta associata GLS2t (VKM B-2742)t.</title>
        <authorList>
            <person name="Troshina O.Y."/>
            <person name="Tepeeva A.N."/>
            <person name="Arzamasceva V.O."/>
            <person name="Whitman W.B."/>
            <person name="Varghese N."/>
            <person name="Shapiro N."/>
            <person name="Woyke T."/>
            <person name="Kripides N.C."/>
            <person name="Vasilenko O.V."/>
        </authorList>
    </citation>
    <scope>NUCLEOTIDE SEQUENCE [LARGE SCALE GENOMIC DNA]</scope>
    <source>
        <strain evidence="12">GLS2T</strain>
    </source>
</reference>
<dbReference type="PANTHER" id="PTHR43298:SF2">
    <property type="entry name" value="FMN_FAD EXPORTER YEEO-RELATED"/>
    <property type="match status" value="1"/>
</dbReference>
<evidence type="ECO:0000256" key="10">
    <source>
        <dbReference type="SAM" id="Phobius"/>
    </source>
</evidence>
<dbReference type="Proteomes" id="UP000829708">
    <property type="component" value="Chromosome"/>
</dbReference>
<feature type="transmembrane region" description="Helical" evidence="10">
    <location>
        <begin position="45"/>
        <end position="73"/>
    </location>
</feature>
<keyword evidence="8 10" id="KW-0472">Membrane</keyword>
<keyword evidence="3" id="KW-0050">Antiport</keyword>
<feature type="transmembrane region" description="Helical" evidence="10">
    <location>
        <begin position="93"/>
        <end position="112"/>
    </location>
</feature>
<keyword evidence="12" id="KW-1185">Reference proteome</keyword>
<keyword evidence="5 10" id="KW-0812">Transmembrane</keyword>
<dbReference type="RefSeq" id="WP_244774529.1">
    <property type="nucleotide sequence ID" value="NZ_CP094929.1"/>
</dbReference>
<feature type="transmembrane region" description="Helical" evidence="10">
    <location>
        <begin position="132"/>
        <end position="152"/>
    </location>
</feature>
<evidence type="ECO:0000256" key="5">
    <source>
        <dbReference type="ARBA" id="ARBA00022692"/>
    </source>
</evidence>
<dbReference type="Pfam" id="PF01554">
    <property type="entry name" value="MatE"/>
    <property type="match status" value="2"/>
</dbReference>
<dbReference type="PANTHER" id="PTHR43298">
    <property type="entry name" value="MULTIDRUG RESISTANCE PROTEIN NORM-RELATED"/>
    <property type="match status" value="1"/>
</dbReference>